<name>A0A843U523_COLES</name>
<evidence type="ECO:0000256" key="1">
    <source>
        <dbReference type="SAM" id="MobiDB-lite"/>
    </source>
</evidence>
<organism evidence="2 3">
    <name type="scientific">Colocasia esculenta</name>
    <name type="common">Wild taro</name>
    <name type="synonym">Arum esculentum</name>
    <dbReference type="NCBI Taxonomy" id="4460"/>
    <lineage>
        <taxon>Eukaryota</taxon>
        <taxon>Viridiplantae</taxon>
        <taxon>Streptophyta</taxon>
        <taxon>Embryophyta</taxon>
        <taxon>Tracheophyta</taxon>
        <taxon>Spermatophyta</taxon>
        <taxon>Magnoliopsida</taxon>
        <taxon>Liliopsida</taxon>
        <taxon>Araceae</taxon>
        <taxon>Aroideae</taxon>
        <taxon>Colocasieae</taxon>
        <taxon>Colocasia</taxon>
    </lineage>
</organism>
<gene>
    <name evidence="2" type="ORF">Taro_009484</name>
</gene>
<comment type="caution">
    <text evidence="2">The sequence shown here is derived from an EMBL/GenBank/DDBJ whole genome shotgun (WGS) entry which is preliminary data.</text>
</comment>
<protein>
    <submittedName>
        <fullName evidence="2">Uncharacterized protein</fullName>
    </submittedName>
</protein>
<dbReference type="Proteomes" id="UP000652761">
    <property type="component" value="Unassembled WGS sequence"/>
</dbReference>
<proteinExistence type="predicted"/>
<feature type="region of interest" description="Disordered" evidence="1">
    <location>
        <begin position="1"/>
        <end position="20"/>
    </location>
</feature>
<dbReference type="EMBL" id="NMUH01000330">
    <property type="protein sequence ID" value="MQL77090.1"/>
    <property type="molecule type" value="Genomic_DNA"/>
</dbReference>
<accession>A0A843U523</accession>
<reference evidence="2" key="1">
    <citation type="submission" date="2017-07" db="EMBL/GenBank/DDBJ databases">
        <title>Taro Niue Genome Assembly and Annotation.</title>
        <authorList>
            <person name="Atibalentja N."/>
            <person name="Keating K."/>
            <person name="Fields C.J."/>
        </authorList>
    </citation>
    <scope>NUCLEOTIDE SEQUENCE</scope>
    <source>
        <strain evidence="2">Niue_2</strain>
        <tissue evidence="2">Leaf</tissue>
    </source>
</reference>
<keyword evidence="3" id="KW-1185">Reference proteome</keyword>
<evidence type="ECO:0000313" key="3">
    <source>
        <dbReference type="Proteomes" id="UP000652761"/>
    </source>
</evidence>
<evidence type="ECO:0000313" key="2">
    <source>
        <dbReference type="EMBL" id="MQL77090.1"/>
    </source>
</evidence>
<sequence>MSQHGSGKPKKAATVDRPGPICQQPLKIFFIKLLENQDNQQLSTSRLHLLTAQAKTKNLILGDRLVIKLFIKSAAEEEELLQESAKRSSSDQQLQEDLDPKQSISIVKKKKKRNPNSSSLKEETI</sequence>
<dbReference type="AlphaFoldDB" id="A0A843U523"/>
<feature type="region of interest" description="Disordered" evidence="1">
    <location>
        <begin position="81"/>
        <end position="125"/>
    </location>
</feature>